<organism evidence="2 3">
    <name type="scientific">Tetrapyrgos nigripes</name>
    <dbReference type="NCBI Taxonomy" id="182062"/>
    <lineage>
        <taxon>Eukaryota</taxon>
        <taxon>Fungi</taxon>
        <taxon>Dikarya</taxon>
        <taxon>Basidiomycota</taxon>
        <taxon>Agaricomycotina</taxon>
        <taxon>Agaricomycetes</taxon>
        <taxon>Agaricomycetidae</taxon>
        <taxon>Agaricales</taxon>
        <taxon>Marasmiineae</taxon>
        <taxon>Marasmiaceae</taxon>
        <taxon>Tetrapyrgos</taxon>
    </lineage>
</organism>
<dbReference type="SUPFAM" id="SSF50978">
    <property type="entry name" value="WD40 repeat-like"/>
    <property type="match status" value="1"/>
</dbReference>
<keyword evidence="3" id="KW-1185">Reference proteome</keyword>
<dbReference type="InterPro" id="IPR015943">
    <property type="entry name" value="WD40/YVTN_repeat-like_dom_sf"/>
</dbReference>
<evidence type="ECO:0000313" key="2">
    <source>
        <dbReference type="EMBL" id="KAF5369078.1"/>
    </source>
</evidence>
<comment type="caution">
    <text evidence="2">The sequence shown here is derived from an EMBL/GenBank/DDBJ whole genome shotgun (WGS) entry which is preliminary data.</text>
</comment>
<dbReference type="AlphaFoldDB" id="A0A8H5GPT6"/>
<dbReference type="InterPro" id="IPR052778">
    <property type="entry name" value="Centrosome-WD_assoc"/>
</dbReference>
<dbReference type="PANTHER" id="PTHR16220:SF0">
    <property type="entry name" value="WD REPEAT-CONTAINING PROTEIN WRAP73"/>
    <property type="match status" value="1"/>
</dbReference>
<dbReference type="GO" id="GO:0005815">
    <property type="term" value="C:microtubule organizing center"/>
    <property type="evidence" value="ECO:0007669"/>
    <property type="project" value="TreeGrafter"/>
</dbReference>
<evidence type="ECO:0000259" key="1">
    <source>
        <dbReference type="Pfam" id="PF12894"/>
    </source>
</evidence>
<dbReference type="Pfam" id="PF12894">
    <property type="entry name" value="ANAPC4_WD40"/>
    <property type="match status" value="1"/>
</dbReference>
<accession>A0A8H5GPT6</accession>
<dbReference type="InterPro" id="IPR024977">
    <property type="entry name" value="Apc4-like_WD40_dom"/>
</dbReference>
<dbReference type="Gene3D" id="2.130.10.10">
    <property type="entry name" value="YVTN repeat-like/Quinoprotein amine dehydrogenase"/>
    <property type="match status" value="2"/>
</dbReference>
<dbReference type="EMBL" id="JAACJM010000014">
    <property type="protein sequence ID" value="KAF5369078.1"/>
    <property type="molecule type" value="Genomic_DNA"/>
</dbReference>
<dbReference type="OrthoDB" id="308690at2759"/>
<dbReference type="SMART" id="SM00320">
    <property type="entry name" value="WD40"/>
    <property type="match status" value="3"/>
</dbReference>
<dbReference type="GO" id="GO:1990811">
    <property type="term" value="C:MWP complex"/>
    <property type="evidence" value="ECO:0007669"/>
    <property type="project" value="TreeGrafter"/>
</dbReference>
<sequence length="477" mass="53506">MDFTEIYQQNANLVAFSPGTHFILTAVQDRLIVRSTDTFSITRTWLVDSTPSPTHPITAKSASKAKASDSAISHIGWSCDSEYTLAACAKRGVVDVYKLRDPEWNARIDSGAEGLVKAEWAPDGRTIVCFSEWGLRVTLWSLVTETATYIQYPIHPDKGYAFRQDGRYFILAERHRSKDTLGLYDTSDSYKLVRHFPLPTSSFSSFSLSPNGNYLAVWEGPLEYKLHILTLAGNILSSFTPNPEPTLGIRDVAWHPSGVFIAVGGYDDKIHILDSLSWSAVVTLEYSSRIPAGVMIWHEPQKWQEATEGRGFLSYERVKAPQSIAHYQTKSDPTKANPKTGVAQLQWNQTGSLLLVRFENVPTILHIYNFPSSDEPFQPKLRTVILNSNPILHARWNPRRKGSLVACCGNRSIYTWSDEWIGESGEAEEMAECIGVPAKKFDTRDIRWAPDGKGLLLMDKDTFCCAFEVVEELEAES</sequence>
<gene>
    <name evidence="2" type="ORF">D9758_003053</name>
</gene>
<proteinExistence type="predicted"/>
<dbReference type="InterPro" id="IPR036322">
    <property type="entry name" value="WD40_repeat_dom_sf"/>
</dbReference>
<dbReference type="PANTHER" id="PTHR16220">
    <property type="entry name" value="WD REPEAT PROTEIN 8-RELATED"/>
    <property type="match status" value="1"/>
</dbReference>
<dbReference type="GO" id="GO:1990810">
    <property type="term" value="P:microtubule anchoring at mitotic spindle pole body"/>
    <property type="evidence" value="ECO:0007669"/>
    <property type="project" value="TreeGrafter"/>
</dbReference>
<dbReference type="Proteomes" id="UP000559256">
    <property type="component" value="Unassembled WGS sequence"/>
</dbReference>
<name>A0A8H5GPT6_9AGAR</name>
<reference evidence="2 3" key="1">
    <citation type="journal article" date="2020" name="ISME J.">
        <title>Uncovering the hidden diversity of litter-decomposition mechanisms in mushroom-forming fungi.</title>
        <authorList>
            <person name="Floudas D."/>
            <person name="Bentzer J."/>
            <person name="Ahren D."/>
            <person name="Johansson T."/>
            <person name="Persson P."/>
            <person name="Tunlid A."/>
        </authorList>
    </citation>
    <scope>NUCLEOTIDE SEQUENCE [LARGE SCALE GENOMIC DNA]</scope>
    <source>
        <strain evidence="2 3">CBS 291.85</strain>
    </source>
</reference>
<evidence type="ECO:0000313" key="3">
    <source>
        <dbReference type="Proteomes" id="UP000559256"/>
    </source>
</evidence>
<protein>
    <recommendedName>
        <fullName evidence="1">Anaphase-promoting complex subunit 4-like WD40 domain-containing protein</fullName>
    </recommendedName>
</protein>
<feature type="domain" description="Anaphase-promoting complex subunit 4-like WD40" evidence="1">
    <location>
        <begin position="241"/>
        <end position="289"/>
    </location>
</feature>
<dbReference type="InterPro" id="IPR001680">
    <property type="entry name" value="WD40_rpt"/>
</dbReference>